<dbReference type="InterPro" id="IPR011856">
    <property type="entry name" value="tRNA_endonuc-like_dom_sf"/>
</dbReference>
<dbReference type="PANTHER" id="PTHR30015">
    <property type="entry name" value="MRR RESTRICTION SYSTEM PROTEIN"/>
    <property type="match status" value="1"/>
</dbReference>
<dbReference type="InterPro" id="IPR025745">
    <property type="entry name" value="Mrr-like_N_dom"/>
</dbReference>
<dbReference type="InterPro" id="IPR007560">
    <property type="entry name" value="Restrct_endonuc_IV_Mrr"/>
</dbReference>
<organism evidence="4 5">
    <name type="scientific">Caballeronia novacaledonica</name>
    <dbReference type="NCBI Taxonomy" id="1544861"/>
    <lineage>
        <taxon>Bacteria</taxon>
        <taxon>Pseudomonadati</taxon>
        <taxon>Pseudomonadota</taxon>
        <taxon>Betaproteobacteria</taxon>
        <taxon>Burkholderiales</taxon>
        <taxon>Burkholderiaceae</taxon>
        <taxon>Caballeronia</taxon>
    </lineage>
</organism>
<dbReference type="InterPro" id="IPR052906">
    <property type="entry name" value="Type_IV_Methyl-Rstrct_Enzyme"/>
</dbReference>
<evidence type="ECO:0000313" key="4">
    <source>
        <dbReference type="EMBL" id="GJH23813.1"/>
    </source>
</evidence>
<feature type="region of interest" description="Disordered" evidence="1">
    <location>
        <begin position="119"/>
        <end position="139"/>
    </location>
</feature>
<dbReference type="GO" id="GO:0003677">
    <property type="term" value="F:DNA binding"/>
    <property type="evidence" value="ECO:0007669"/>
    <property type="project" value="InterPro"/>
</dbReference>
<proteinExistence type="predicted"/>
<dbReference type="GO" id="GO:0009307">
    <property type="term" value="P:DNA restriction-modification system"/>
    <property type="evidence" value="ECO:0007669"/>
    <property type="project" value="InterPro"/>
</dbReference>
<keyword evidence="4" id="KW-0378">Hydrolase</keyword>
<feature type="domain" description="Restriction endonuclease type IV Mrr" evidence="2">
    <location>
        <begin position="171"/>
        <end position="287"/>
    </location>
</feature>
<evidence type="ECO:0000259" key="2">
    <source>
        <dbReference type="Pfam" id="PF04471"/>
    </source>
</evidence>
<dbReference type="Pfam" id="PF04471">
    <property type="entry name" value="Mrr_cat"/>
    <property type="match status" value="1"/>
</dbReference>
<dbReference type="Proteomes" id="UP001055111">
    <property type="component" value="Unassembled WGS sequence"/>
</dbReference>
<feature type="compositionally biased region" description="Low complexity" evidence="1">
    <location>
        <begin position="119"/>
        <end position="135"/>
    </location>
</feature>
<dbReference type="GO" id="GO:0015666">
    <property type="term" value="F:restriction endodeoxyribonuclease activity"/>
    <property type="evidence" value="ECO:0007669"/>
    <property type="project" value="TreeGrafter"/>
</dbReference>
<dbReference type="RefSeq" id="WP_238210181.1">
    <property type="nucleotide sequence ID" value="NZ_BPUS01000001.1"/>
</dbReference>
<dbReference type="SUPFAM" id="SSF52980">
    <property type="entry name" value="Restriction endonuclease-like"/>
    <property type="match status" value="1"/>
</dbReference>
<feature type="domain" description="Restriction system protein Mrr-like N-terminal" evidence="3">
    <location>
        <begin position="6"/>
        <end position="91"/>
    </location>
</feature>
<accession>A0AA37I6N9</accession>
<reference evidence="4" key="1">
    <citation type="submission" date="2022-09" db="EMBL/GenBank/DDBJ databases">
        <title>Isolation and characterization of 3-chlorobenzoate degrading bacteria from soils in Shizuoka.</title>
        <authorList>
            <person name="Ifat A."/>
            <person name="Ogawa N."/>
            <person name="Kimbara K."/>
            <person name="Moriuchi R."/>
            <person name="Dohra H."/>
            <person name="Shintani M."/>
        </authorList>
    </citation>
    <scope>NUCLEOTIDE SEQUENCE</scope>
    <source>
        <strain evidence="4">19CS4-2</strain>
    </source>
</reference>
<evidence type="ECO:0000256" key="1">
    <source>
        <dbReference type="SAM" id="MobiDB-lite"/>
    </source>
</evidence>
<keyword evidence="4" id="KW-0540">Nuclease</keyword>
<protein>
    <submittedName>
        <fullName evidence="4">Restriction endonuclease</fullName>
    </submittedName>
</protein>
<dbReference type="PANTHER" id="PTHR30015:SF7">
    <property type="entry name" value="TYPE IV METHYL-DIRECTED RESTRICTION ENZYME ECOKMRR"/>
    <property type="match status" value="1"/>
</dbReference>
<sequence length="315" mass="34588">MPITDYQTLMLPVLRVAADGQDHRFRDLVEELATEFQLTDDERNTLLPSGSAPLFDNRVGWARTYLKQAGVIASPKRGYVTITERGKKLLAEKPTKISNTTLKQFPEFVEFMLRKSDQAQTDTSSASSPSVSSSVEADSNISTPEELLAQAYQRLRSNLEKELLDQVKLSTPGFFERLVIDLLVAMGYGGSRQDAGRAIGRSGDGGIDGIIKEDKLGLDLIFVQAKRWEGTVGRPEIQKFAGALQGQRANKGVFITTSDFSKEAQEYASIISSKIILVSGGQLARLMVDHNVGVSPVSSYELKKVDSDYFEGDVA</sequence>
<gene>
    <name evidence="4" type="ORF">CBA19CS42_04875</name>
</gene>
<dbReference type="InterPro" id="IPR011335">
    <property type="entry name" value="Restrct_endonuc-II-like"/>
</dbReference>
<dbReference type="Gene3D" id="3.40.1350.10">
    <property type="match status" value="1"/>
</dbReference>
<comment type="caution">
    <text evidence="4">The sequence shown here is derived from an EMBL/GenBank/DDBJ whole genome shotgun (WGS) entry which is preliminary data.</text>
</comment>
<evidence type="ECO:0000313" key="5">
    <source>
        <dbReference type="Proteomes" id="UP001055111"/>
    </source>
</evidence>
<name>A0AA37I6N9_9BURK</name>
<dbReference type="EMBL" id="BPUS01000001">
    <property type="protein sequence ID" value="GJH23813.1"/>
    <property type="molecule type" value="Genomic_DNA"/>
</dbReference>
<dbReference type="AlphaFoldDB" id="A0AA37I6N9"/>
<keyword evidence="4" id="KW-0255">Endonuclease</keyword>
<evidence type="ECO:0000259" key="3">
    <source>
        <dbReference type="Pfam" id="PF14338"/>
    </source>
</evidence>
<dbReference type="Pfam" id="PF14338">
    <property type="entry name" value="Mrr_N"/>
    <property type="match status" value="1"/>
</dbReference>